<comment type="similarity">
    <text evidence="1">Belongs to the enoyl-CoA hydratase/isomerase family.</text>
</comment>
<dbReference type="InterPro" id="IPR029045">
    <property type="entry name" value="ClpP/crotonase-like_dom_sf"/>
</dbReference>
<sequence>MNGVNIGLFCSTPMVALTRAVPAKQAFEMLVGGEFITAPRAAEIGLINRAVPAKELAAQTHDYAAKIAAKFGIAVSIGKRAFHEQREMSTAQAYAHCGDVMTRNMLDAQTEAGIEAFLAKAPPQWDQ</sequence>
<proteinExistence type="inferred from homology"/>
<reference evidence="7" key="1">
    <citation type="submission" date="2013-03" db="EMBL/GenBank/DDBJ databases">
        <title>Genome Sequence of the Profundibacterium mesophilum strain KAUST100406-0324T from Red Sea, a novel genus in the family Rhodobacteraceae.</title>
        <authorList>
            <person name="Essack M."/>
            <person name="Alam I."/>
            <person name="Lafi F."/>
            <person name="Alawi W."/>
            <person name="Kamanu F."/>
            <person name="Al-Suwailem A."/>
            <person name="Lee O.O."/>
            <person name="Xu Y."/>
            <person name="Bajic V."/>
            <person name="Qian P.-Y."/>
            <person name="Archer J."/>
        </authorList>
    </citation>
    <scope>NUCLEOTIDE SEQUENCE</scope>
    <source>
        <strain evidence="7">KAUST100406-0324</strain>
    </source>
</reference>
<comment type="function">
    <text evidence="5">May play a role in fatty acid biosynthesis and insulin sensitivity.</text>
</comment>
<accession>A0A921NT13</accession>
<dbReference type="PANTHER" id="PTHR43602">
    <property type="match status" value="1"/>
</dbReference>
<keyword evidence="7" id="KW-0456">Lyase</keyword>
<evidence type="ECO:0000313" key="8">
    <source>
        <dbReference type="Proteomes" id="UP000698242"/>
    </source>
</evidence>
<dbReference type="InterPro" id="IPR001753">
    <property type="entry name" value="Enoyl-CoA_hydra/iso"/>
</dbReference>
<evidence type="ECO:0000256" key="6">
    <source>
        <dbReference type="ARBA" id="ARBA00040545"/>
    </source>
</evidence>
<evidence type="ECO:0000256" key="2">
    <source>
        <dbReference type="ARBA" id="ARBA00022832"/>
    </source>
</evidence>
<dbReference type="InterPro" id="IPR014748">
    <property type="entry name" value="Enoyl-CoA_hydra_C"/>
</dbReference>
<dbReference type="PANTHER" id="PTHR43602:SF1">
    <property type="entry name" value="ENOYL-COA HYDRATASE DOMAIN-CONTAINING PROTEIN 3, MITOCHONDRIAL"/>
    <property type="match status" value="1"/>
</dbReference>
<dbReference type="GO" id="GO:0016836">
    <property type="term" value="F:hydro-lyase activity"/>
    <property type="evidence" value="ECO:0007669"/>
    <property type="project" value="TreeGrafter"/>
</dbReference>
<name>A0A921NT13_9RHOB</name>
<evidence type="ECO:0000256" key="4">
    <source>
        <dbReference type="ARBA" id="ARBA00023098"/>
    </source>
</evidence>
<keyword evidence="2" id="KW-0276">Fatty acid metabolism</keyword>
<gene>
    <name evidence="7" type="primary">fadB</name>
    <name evidence="7" type="ORF">PMES_00188</name>
</gene>
<evidence type="ECO:0000256" key="3">
    <source>
        <dbReference type="ARBA" id="ARBA00022946"/>
    </source>
</evidence>
<dbReference type="Gene3D" id="1.10.12.10">
    <property type="entry name" value="Lyase 2-enoyl-coa Hydratase, Chain A, domain 2"/>
    <property type="match status" value="1"/>
</dbReference>
<dbReference type="EMBL" id="APKE01000002">
    <property type="protein sequence ID" value="KAF0677495.1"/>
    <property type="molecule type" value="Genomic_DNA"/>
</dbReference>
<keyword evidence="8" id="KW-1185">Reference proteome</keyword>
<keyword evidence="3" id="KW-0809">Transit peptide</keyword>
<evidence type="ECO:0000256" key="1">
    <source>
        <dbReference type="ARBA" id="ARBA00005254"/>
    </source>
</evidence>
<keyword evidence="4" id="KW-0443">Lipid metabolism</keyword>
<dbReference type="Pfam" id="PF00378">
    <property type="entry name" value="ECH_1"/>
    <property type="match status" value="1"/>
</dbReference>
<dbReference type="Proteomes" id="UP000698242">
    <property type="component" value="Unassembled WGS sequence"/>
</dbReference>
<dbReference type="Gene3D" id="3.90.226.10">
    <property type="entry name" value="2-enoyl-CoA Hydratase, Chain A, domain 1"/>
    <property type="match status" value="1"/>
</dbReference>
<organism evidence="7 8">
    <name type="scientific">Profundibacterium mesophilum KAUST100406-0324</name>
    <dbReference type="NCBI Taxonomy" id="1037889"/>
    <lineage>
        <taxon>Bacteria</taxon>
        <taxon>Pseudomonadati</taxon>
        <taxon>Pseudomonadota</taxon>
        <taxon>Alphaproteobacteria</taxon>
        <taxon>Rhodobacterales</taxon>
        <taxon>Roseobacteraceae</taxon>
        <taxon>Profundibacterium</taxon>
    </lineage>
</organism>
<dbReference type="AlphaFoldDB" id="A0A921NT13"/>
<dbReference type="SUPFAM" id="SSF52096">
    <property type="entry name" value="ClpP/crotonase"/>
    <property type="match status" value="1"/>
</dbReference>
<dbReference type="GO" id="GO:0006631">
    <property type="term" value="P:fatty acid metabolic process"/>
    <property type="evidence" value="ECO:0007669"/>
    <property type="project" value="UniProtKB-KW"/>
</dbReference>
<evidence type="ECO:0000313" key="7">
    <source>
        <dbReference type="EMBL" id="KAF0677495.1"/>
    </source>
</evidence>
<evidence type="ECO:0000256" key="5">
    <source>
        <dbReference type="ARBA" id="ARBA00037410"/>
    </source>
</evidence>
<comment type="caution">
    <text evidence="7">The sequence shown here is derived from an EMBL/GenBank/DDBJ whole genome shotgun (WGS) entry which is preliminary data.</text>
</comment>
<protein>
    <recommendedName>
        <fullName evidence="6">Enoyl-CoA hydratase domain-containing protein 3, mitochondrial</fullName>
    </recommendedName>
</protein>
<dbReference type="InterPro" id="IPR052377">
    <property type="entry name" value="Mitochondrial_ECH-domain"/>
</dbReference>